<proteinExistence type="inferred from homology"/>
<evidence type="ECO:0000256" key="10">
    <source>
        <dbReference type="ARBA" id="ARBA00023002"/>
    </source>
</evidence>
<dbReference type="Pfam" id="PF13640">
    <property type="entry name" value="2OG-FeII_Oxy_3"/>
    <property type="match status" value="1"/>
</dbReference>
<dbReference type="EMBL" id="CM000139">
    <property type="protein sequence ID" value="EEE58093.1"/>
    <property type="molecule type" value="Genomic_DNA"/>
</dbReference>
<evidence type="ECO:0000256" key="13">
    <source>
        <dbReference type="ARBA" id="ARBA00023180"/>
    </source>
</evidence>
<gene>
    <name evidence="17" type="ORF">OsJ_08962</name>
</gene>
<dbReference type="Proteomes" id="UP000007752">
    <property type="component" value="Chromosome 2"/>
</dbReference>
<organism evidence="17">
    <name type="scientific">Oryza sativa subsp. japonica</name>
    <name type="common">Rice</name>
    <dbReference type="NCBI Taxonomy" id="39947"/>
    <lineage>
        <taxon>Eukaryota</taxon>
        <taxon>Viridiplantae</taxon>
        <taxon>Streptophyta</taxon>
        <taxon>Embryophyta</taxon>
        <taxon>Tracheophyta</taxon>
        <taxon>Spermatophyta</taxon>
        <taxon>Magnoliopsida</taxon>
        <taxon>Liliopsida</taxon>
        <taxon>Poales</taxon>
        <taxon>Poaceae</taxon>
        <taxon>BOP clade</taxon>
        <taxon>Oryzoideae</taxon>
        <taxon>Oryzeae</taxon>
        <taxon>Oryzinae</taxon>
        <taxon>Oryza</taxon>
        <taxon>Oryza sativa</taxon>
    </lineage>
</organism>
<evidence type="ECO:0000259" key="16">
    <source>
        <dbReference type="PROSITE" id="PS51471"/>
    </source>
</evidence>
<protein>
    <recommendedName>
        <fullName evidence="4">procollagen-proline 4-dioxygenase</fullName>
        <ecNumber evidence="4">1.14.11.2</ecNumber>
    </recommendedName>
</protein>
<feature type="compositionally biased region" description="Basic and acidic residues" evidence="15">
    <location>
        <begin position="74"/>
        <end position="91"/>
    </location>
</feature>
<dbReference type="Gene3D" id="2.60.120.620">
    <property type="entry name" value="q2cbj1_9rhob like domain"/>
    <property type="match status" value="1"/>
</dbReference>
<dbReference type="GO" id="GO:0031418">
    <property type="term" value="F:L-ascorbic acid binding"/>
    <property type="evidence" value="ECO:0007669"/>
    <property type="project" value="InterPro"/>
</dbReference>
<evidence type="ECO:0000256" key="7">
    <source>
        <dbReference type="ARBA" id="ARBA00022964"/>
    </source>
</evidence>
<keyword evidence="12" id="KW-0472">Membrane</keyword>
<evidence type="ECO:0000256" key="1">
    <source>
        <dbReference type="ARBA" id="ARBA00001961"/>
    </source>
</evidence>
<comment type="similarity">
    <text evidence="3">Belongs to the P4HA family.</text>
</comment>
<keyword evidence="11" id="KW-0408">Iron</keyword>
<dbReference type="AlphaFoldDB" id="B9F4M5"/>
<evidence type="ECO:0000256" key="15">
    <source>
        <dbReference type="SAM" id="MobiDB-lite"/>
    </source>
</evidence>
<sequence length="387" mass="42742">MAPSRPLMRGIRPPRVFPTRGGRTSPLALALAALLLASALLLALIAFGVFSLPVSAPNAATTDSAAAGGDAEPADPRPPRTRARRDLSEGLGERGAQWTEVISWEPRAFVYHNFLSKEECDYLIGLAKPHMVKSTVVDSTTGKSKDSRVRTSSGMFLQRGRDKVIRAIEKRIADYTFIPMEHGEGLQVLHYEVGQKYEPHFDYFLDEYNTKNGGQRMATLLMYLSDVEEGGETIFPDANVNSSSLPWYNELSECARKGLAVKPKMGDALLFWSMKPDATLDPLSLHDTLRVFYMLQAVPLQISLWSEQGVVLSSKETNGHQPSGCMSSNPEEKESLVVWNRQNTLGGIMLDEVIDTQVVVEVTLSDQVQACWSKKKMMPHSVVDGTI</sequence>
<dbReference type="GO" id="GO:0004656">
    <property type="term" value="F:procollagen-proline 4-dioxygenase activity"/>
    <property type="evidence" value="ECO:0007669"/>
    <property type="project" value="UniProtKB-EC"/>
</dbReference>
<keyword evidence="7" id="KW-0223">Dioxygenase</keyword>
<feature type="region of interest" description="Disordered" evidence="15">
    <location>
        <begin position="61"/>
        <end position="91"/>
    </location>
</feature>
<keyword evidence="10" id="KW-0560">Oxidoreductase</keyword>
<evidence type="ECO:0000256" key="8">
    <source>
        <dbReference type="ARBA" id="ARBA00022968"/>
    </source>
</evidence>
<dbReference type="InterPro" id="IPR045054">
    <property type="entry name" value="P4HA-like"/>
</dbReference>
<evidence type="ECO:0000256" key="5">
    <source>
        <dbReference type="ARBA" id="ARBA00022692"/>
    </source>
</evidence>
<evidence type="ECO:0000256" key="9">
    <source>
        <dbReference type="ARBA" id="ARBA00022989"/>
    </source>
</evidence>
<dbReference type="GO" id="GO:0005506">
    <property type="term" value="F:iron ion binding"/>
    <property type="evidence" value="ECO:0007669"/>
    <property type="project" value="InterPro"/>
</dbReference>
<evidence type="ECO:0000256" key="6">
    <source>
        <dbReference type="ARBA" id="ARBA00022723"/>
    </source>
</evidence>
<feature type="domain" description="Fe2OG dioxygenase" evidence="16">
    <location>
        <begin position="182"/>
        <end position="322"/>
    </location>
</feature>
<evidence type="ECO:0000256" key="2">
    <source>
        <dbReference type="ARBA" id="ARBA00004648"/>
    </source>
</evidence>
<dbReference type="InterPro" id="IPR044862">
    <property type="entry name" value="Pro_4_hyd_alph_FE2OG_OXY"/>
</dbReference>
<dbReference type="FunFam" id="2.60.120.620:FF:000002">
    <property type="entry name" value="Prolyl 4-hydroxylase 4"/>
    <property type="match status" value="1"/>
</dbReference>
<keyword evidence="8" id="KW-0735">Signal-anchor</keyword>
<accession>B9F4M5</accession>
<feature type="compositionally biased region" description="Low complexity" evidence="15">
    <location>
        <begin position="61"/>
        <end position="71"/>
    </location>
</feature>
<dbReference type="PANTHER" id="PTHR10869">
    <property type="entry name" value="PROLYL 4-HYDROXYLASE ALPHA SUBUNIT"/>
    <property type="match status" value="1"/>
</dbReference>
<evidence type="ECO:0000256" key="4">
    <source>
        <dbReference type="ARBA" id="ARBA00012269"/>
    </source>
</evidence>
<comment type="subcellular location">
    <subcellularLocation>
        <location evidence="2">Endoplasmic reticulum membrane</location>
        <topology evidence="2">Single-pass type II membrane protein</topology>
    </subcellularLocation>
</comment>
<dbReference type="PROSITE" id="PS51471">
    <property type="entry name" value="FE2OG_OXY"/>
    <property type="match status" value="1"/>
</dbReference>
<dbReference type="PANTHER" id="PTHR10869:SF123">
    <property type="entry name" value="PROLYL 4-HYDROXYLASE 10-RELATED"/>
    <property type="match status" value="1"/>
</dbReference>
<reference evidence="17" key="1">
    <citation type="journal article" date="2005" name="PLoS Biol.">
        <title>The genomes of Oryza sativa: a history of duplications.</title>
        <authorList>
            <person name="Yu J."/>
            <person name="Wang J."/>
            <person name="Lin W."/>
            <person name="Li S."/>
            <person name="Li H."/>
            <person name="Zhou J."/>
            <person name="Ni P."/>
            <person name="Dong W."/>
            <person name="Hu S."/>
            <person name="Zeng C."/>
            <person name="Zhang J."/>
            <person name="Zhang Y."/>
            <person name="Li R."/>
            <person name="Xu Z."/>
            <person name="Li S."/>
            <person name="Li X."/>
            <person name="Zheng H."/>
            <person name="Cong L."/>
            <person name="Lin L."/>
            <person name="Yin J."/>
            <person name="Geng J."/>
            <person name="Li G."/>
            <person name="Shi J."/>
            <person name="Liu J."/>
            <person name="Lv H."/>
            <person name="Li J."/>
            <person name="Wang J."/>
            <person name="Deng Y."/>
            <person name="Ran L."/>
            <person name="Shi X."/>
            <person name="Wang X."/>
            <person name="Wu Q."/>
            <person name="Li C."/>
            <person name="Ren X."/>
            <person name="Wang J."/>
            <person name="Wang X."/>
            <person name="Li D."/>
            <person name="Liu D."/>
            <person name="Zhang X."/>
            <person name="Ji Z."/>
            <person name="Zhao W."/>
            <person name="Sun Y."/>
            <person name="Zhang Z."/>
            <person name="Bao J."/>
            <person name="Han Y."/>
            <person name="Dong L."/>
            <person name="Ji J."/>
            <person name="Chen P."/>
            <person name="Wu S."/>
            <person name="Liu J."/>
            <person name="Xiao Y."/>
            <person name="Bu D."/>
            <person name="Tan J."/>
            <person name="Yang L."/>
            <person name="Ye C."/>
            <person name="Zhang J."/>
            <person name="Xu J."/>
            <person name="Zhou Y."/>
            <person name="Yu Y."/>
            <person name="Zhang B."/>
            <person name="Zhuang S."/>
            <person name="Wei H."/>
            <person name="Liu B."/>
            <person name="Lei M."/>
            <person name="Yu H."/>
            <person name="Li Y."/>
            <person name="Xu H."/>
            <person name="Wei S."/>
            <person name="He X."/>
            <person name="Fang L."/>
            <person name="Zhang Z."/>
            <person name="Zhang Y."/>
            <person name="Huang X."/>
            <person name="Su Z."/>
            <person name="Tong W."/>
            <person name="Li J."/>
            <person name="Tong Z."/>
            <person name="Li S."/>
            <person name="Ye J."/>
            <person name="Wang L."/>
            <person name="Fang L."/>
            <person name="Lei T."/>
            <person name="Chen C."/>
            <person name="Chen H."/>
            <person name="Xu Z."/>
            <person name="Li H."/>
            <person name="Huang H."/>
            <person name="Zhang F."/>
            <person name="Xu H."/>
            <person name="Li N."/>
            <person name="Zhao C."/>
            <person name="Li S."/>
            <person name="Dong L."/>
            <person name="Huang Y."/>
            <person name="Li L."/>
            <person name="Xi Y."/>
            <person name="Qi Q."/>
            <person name="Li W."/>
            <person name="Zhang B."/>
            <person name="Hu W."/>
            <person name="Zhang Y."/>
            <person name="Tian X."/>
            <person name="Jiao Y."/>
            <person name="Liang X."/>
            <person name="Jin J."/>
            <person name="Gao L."/>
            <person name="Zheng W."/>
            <person name="Hao B."/>
            <person name="Liu S."/>
            <person name="Wang W."/>
            <person name="Yuan L."/>
            <person name="Cao M."/>
            <person name="McDermott J."/>
            <person name="Samudrala R."/>
            <person name="Wang J."/>
            <person name="Wong G.K."/>
            <person name="Yang H."/>
        </authorList>
    </citation>
    <scope>NUCLEOTIDE SEQUENCE [LARGE SCALE GENOMIC DNA]</scope>
</reference>
<dbReference type="GO" id="GO:0005789">
    <property type="term" value="C:endoplasmic reticulum membrane"/>
    <property type="evidence" value="ECO:0007669"/>
    <property type="project" value="UniProtKB-SubCell"/>
</dbReference>
<evidence type="ECO:0000256" key="11">
    <source>
        <dbReference type="ARBA" id="ARBA00023004"/>
    </source>
</evidence>
<evidence type="ECO:0000256" key="14">
    <source>
        <dbReference type="ARBA" id="ARBA00049169"/>
    </source>
</evidence>
<reference evidence="17" key="2">
    <citation type="submission" date="2008-12" db="EMBL/GenBank/DDBJ databases">
        <title>Improved gene annotation of the rice (Oryza sativa) genomes.</title>
        <authorList>
            <person name="Wang J."/>
            <person name="Li R."/>
            <person name="Fan W."/>
            <person name="Huang Q."/>
            <person name="Zhang J."/>
            <person name="Zhou Y."/>
            <person name="Hu Y."/>
            <person name="Zi S."/>
            <person name="Li J."/>
            <person name="Ni P."/>
            <person name="Zheng H."/>
            <person name="Zhang Y."/>
            <person name="Zhao M."/>
            <person name="Hao Q."/>
            <person name="McDermott J."/>
            <person name="Samudrala R."/>
            <person name="Kristiansen K."/>
            <person name="Wong G.K.-S."/>
        </authorList>
    </citation>
    <scope>NUCLEOTIDE SEQUENCE</scope>
</reference>
<evidence type="ECO:0000256" key="12">
    <source>
        <dbReference type="ARBA" id="ARBA00023136"/>
    </source>
</evidence>
<evidence type="ECO:0000313" key="17">
    <source>
        <dbReference type="EMBL" id="EEE58093.1"/>
    </source>
</evidence>
<dbReference type="InterPro" id="IPR005123">
    <property type="entry name" value="Oxoglu/Fe-dep_dioxygenase_dom"/>
</dbReference>
<dbReference type="SMART" id="SM00702">
    <property type="entry name" value="P4Hc"/>
    <property type="match status" value="1"/>
</dbReference>
<evidence type="ECO:0000256" key="3">
    <source>
        <dbReference type="ARBA" id="ARBA00006511"/>
    </source>
</evidence>
<dbReference type="InterPro" id="IPR006620">
    <property type="entry name" value="Pro_4_hyd_alph"/>
</dbReference>
<comment type="catalytic activity">
    <reaction evidence="14">
        <text>L-prolyl-[collagen] + 2-oxoglutarate + O2 = trans-4-hydroxy-L-prolyl-[collagen] + succinate + CO2</text>
        <dbReference type="Rhea" id="RHEA:18945"/>
        <dbReference type="Rhea" id="RHEA-COMP:11676"/>
        <dbReference type="Rhea" id="RHEA-COMP:11680"/>
        <dbReference type="ChEBI" id="CHEBI:15379"/>
        <dbReference type="ChEBI" id="CHEBI:16526"/>
        <dbReference type="ChEBI" id="CHEBI:16810"/>
        <dbReference type="ChEBI" id="CHEBI:30031"/>
        <dbReference type="ChEBI" id="CHEBI:50342"/>
        <dbReference type="ChEBI" id="CHEBI:61965"/>
        <dbReference type="EC" id="1.14.11.2"/>
    </reaction>
</comment>
<comment type="cofactor">
    <cofactor evidence="1">
        <name>L-ascorbate</name>
        <dbReference type="ChEBI" id="CHEBI:38290"/>
    </cofactor>
</comment>
<keyword evidence="9" id="KW-1133">Transmembrane helix</keyword>
<name>B9F4M5_ORYSJ</name>
<dbReference type="EC" id="1.14.11.2" evidence="4"/>
<keyword evidence="6" id="KW-0479">Metal-binding</keyword>
<keyword evidence="5" id="KW-0812">Transmembrane</keyword>
<keyword evidence="13" id="KW-0325">Glycoprotein</keyword>